<gene>
    <name evidence="1" type="ORF">ACFSKP_07115</name>
</gene>
<reference evidence="2" key="1">
    <citation type="journal article" date="2019" name="Int. J. Syst. Evol. Microbiol.">
        <title>The Global Catalogue of Microorganisms (GCM) 10K type strain sequencing project: providing services to taxonomists for standard genome sequencing and annotation.</title>
        <authorList>
            <consortium name="The Broad Institute Genomics Platform"/>
            <consortium name="The Broad Institute Genome Sequencing Center for Infectious Disease"/>
            <person name="Wu L."/>
            <person name="Ma J."/>
        </authorList>
    </citation>
    <scope>NUCLEOTIDE SEQUENCE [LARGE SCALE GENOMIC DNA]</scope>
    <source>
        <strain evidence="2">CGMCC 4.1782</strain>
    </source>
</reference>
<dbReference type="Proteomes" id="UP001597374">
    <property type="component" value="Unassembled WGS sequence"/>
</dbReference>
<name>A0ABW5CXL2_9BACT</name>
<accession>A0ABW5CXL2</accession>
<keyword evidence="2" id="KW-1185">Reference proteome</keyword>
<protein>
    <recommendedName>
        <fullName evidence="3">Lipocalin-like domain-containing protein</fullName>
    </recommendedName>
</protein>
<dbReference type="EMBL" id="JBHUIM010000001">
    <property type="protein sequence ID" value="MFD2246020.1"/>
    <property type="molecule type" value="Genomic_DNA"/>
</dbReference>
<proteinExistence type="predicted"/>
<sequence>MKQVSLLFILCLLLLANTCKKKDKLEAELLGKTWLHSFEEDQADIIVYRPNTYDFAPSRGRTGFLLEKGGVAKQYDIAPTDGLEAHEGTWKLGKKNNVIVHLPGNGRPEQHFSLEIVSLEDEVLKVRKQPDLPQQEQK</sequence>
<dbReference type="RefSeq" id="WP_250427680.1">
    <property type="nucleotide sequence ID" value="NZ_JALPRR010000001.1"/>
</dbReference>
<comment type="caution">
    <text evidence="1">The sequence shown here is derived from an EMBL/GenBank/DDBJ whole genome shotgun (WGS) entry which is preliminary data.</text>
</comment>
<evidence type="ECO:0008006" key="3">
    <source>
        <dbReference type="Google" id="ProtNLM"/>
    </source>
</evidence>
<evidence type="ECO:0000313" key="1">
    <source>
        <dbReference type="EMBL" id="MFD2246020.1"/>
    </source>
</evidence>
<evidence type="ECO:0000313" key="2">
    <source>
        <dbReference type="Proteomes" id="UP001597374"/>
    </source>
</evidence>
<organism evidence="1 2">
    <name type="scientific">Pontibacter ruber</name>
    <dbReference type="NCBI Taxonomy" id="1343895"/>
    <lineage>
        <taxon>Bacteria</taxon>
        <taxon>Pseudomonadati</taxon>
        <taxon>Bacteroidota</taxon>
        <taxon>Cytophagia</taxon>
        <taxon>Cytophagales</taxon>
        <taxon>Hymenobacteraceae</taxon>
        <taxon>Pontibacter</taxon>
    </lineage>
</organism>